<accession>A0ABU2HJB0</accession>
<keyword evidence="4" id="KW-1185">Reference proteome</keyword>
<keyword evidence="1" id="KW-0472">Membrane</keyword>
<dbReference type="EMBL" id="JAVMBO010000017">
    <property type="protein sequence ID" value="MDS1311152.1"/>
    <property type="molecule type" value="Genomic_DNA"/>
</dbReference>
<evidence type="ECO:0000256" key="1">
    <source>
        <dbReference type="SAM" id="Phobius"/>
    </source>
</evidence>
<keyword evidence="1" id="KW-1133">Transmembrane helix</keyword>
<gene>
    <name evidence="3" type="ORF">RKA07_13705</name>
</gene>
<evidence type="ECO:0000313" key="3">
    <source>
        <dbReference type="EMBL" id="MDS1311152.1"/>
    </source>
</evidence>
<sequence>MNASPHAALTRIFVLLLVVCTLSFVWETSKHFESQPTIGHVTAHQYRDYTIRYSIQGQTHQFVTRRGILDFFGRLKSLQTGDEVPLLVNPKPPYEAVINTLNGRYQITITFVALMLVFAATAMASGLRRLNAQDS</sequence>
<dbReference type="InterPro" id="IPR021994">
    <property type="entry name" value="DUF3592"/>
</dbReference>
<dbReference type="Proteomes" id="UP001267407">
    <property type="component" value="Unassembled WGS sequence"/>
</dbReference>
<comment type="caution">
    <text evidence="3">The sequence shown here is derived from an EMBL/GenBank/DDBJ whole genome shotgun (WGS) entry which is preliminary data.</text>
</comment>
<evidence type="ECO:0000259" key="2">
    <source>
        <dbReference type="Pfam" id="PF12158"/>
    </source>
</evidence>
<proteinExistence type="predicted"/>
<evidence type="ECO:0000313" key="4">
    <source>
        <dbReference type="Proteomes" id="UP001267407"/>
    </source>
</evidence>
<feature type="transmembrane region" description="Helical" evidence="1">
    <location>
        <begin position="105"/>
        <end position="127"/>
    </location>
</feature>
<protein>
    <recommendedName>
        <fullName evidence="2">DUF3592 domain-containing protein</fullName>
    </recommendedName>
</protein>
<feature type="transmembrane region" description="Helical" evidence="1">
    <location>
        <begin position="7"/>
        <end position="26"/>
    </location>
</feature>
<reference evidence="3" key="1">
    <citation type="submission" date="2023-09" db="EMBL/GenBank/DDBJ databases">
        <title>Marinobacter sediminicola sp. nov. and Marinobacter maritimum sp. nov., isolated from marine sediment.</title>
        <authorList>
            <person name="An J."/>
        </authorList>
    </citation>
    <scope>NUCLEOTIDE SEQUENCE</scope>
    <source>
        <strain evidence="3">F60267</strain>
    </source>
</reference>
<dbReference type="RefSeq" id="WP_200202134.1">
    <property type="nucleotide sequence ID" value="NZ_JAVMBO010000017.1"/>
</dbReference>
<feature type="domain" description="DUF3592" evidence="2">
    <location>
        <begin position="36"/>
        <end position="100"/>
    </location>
</feature>
<organism evidence="3 4">
    <name type="scientific">Marinobacter xiaoshiensis</name>
    <dbReference type="NCBI Taxonomy" id="3073652"/>
    <lineage>
        <taxon>Bacteria</taxon>
        <taxon>Pseudomonadati</taxon>
        <taxon>Pseudomonadota</taxon>
        <taxon>Gammaproteobacteria</taxon>
        <taxon>Pseudomonadales</taxon>
        <taxon>Marinobacteraceae</taxon>
        <taxon>Marinobacter</taxon>
    </lineage>
</organism>
<name>A0ABU2HJB0_9GAMM</name>
<keyword evidence="1" id="KW-0812">Transmembrane</keyword>
<dbReference type="Pfam" id="PF12158">
    <property type="entry name" value="DUF3592"/>
    <property type="match status" value="1"/>
</dbReference>